<dbReference type="OrthoDB" id="4180700at2"/>
<gene>
    <name evidence="1" type="ORF">FNH08_06330</name>
</gene>
<dbReference type="EMBL" id="VJZC01000024">
    <property type="protein sequence ID" value="MPY56795.1"/>
    <property type="molecule type" value="Genomic_DNA"/>
</dbReference>
<dbReference type="RefSeq" id="WP_152770247.1">
    <property type="nucleotide sequence ID" value="NZ_VJZC01000024.1"/>
</dbReference>
<name>A0A5N8XE43_9ACTN</name>
<dbReference type="Proteomes" id="UP000400924">
    <property type="component" value="Unassembled WGS sequence"/>
</dbReference>
<reference evidence="1 2" key="1">
    <citation type="submission" date="2019-07" db="EMBL/GenBank/DDBJ databases">
        <title>New species of Amycolatopsis and Streptomyces.</title>
        <authorList>
            <person name="Duangmal K."/>
            <person name="Teo W.F.A."/>
            <person name="Lipun K."/>
        </authorList>
    </citation>
    <scope>NUCLEOTIDE SEQUENCE [LARGE SCALE GENOMIC DNA]</scope>
    <source>
        <strain evidence="1 2">NBRC 106415</strain>
    </source>
</reference>
<evidence type="ECO:0000313" key="2">
    <source>
        <dbReference type="Proteomes" id="UP000400924"/>
    </source>
</evidence>
<evidence type="ECO:0000313" key="1">
    <source>
        <dbReference type="EMBL" id="MPY56795.1"/>
    </source>
</evidence>
<sequence>MSACDVASGGGGSGDGLNLKAAPQASASAAAGAGGLSKAALEGGNAKGFSVAVPAVGDAVGQEDVRVTENACMPVAYVLSGTAVGSPASTVVREASGEDTVVTVVLAEYDGERAQRVMDDLSTAVGECSGGFAVTVDGDERTVGKVAPEIAPQGADQAMALGAVVESGGVKAPVKVVVFRKGATVGYLSAVPTGRADKDFAVPSAVVDAQLAKLS</sequence>
<proteinExistence type="predicted"/>
<comment type="caution">
    <text evidence="1">The sequence shown here is derived from an EMBL/GenBank/DDBJ whole genome shotgun (WGS) entry which is preliminary data.</text>
</comment>
<organism evidence="1 2">
    <name type="scientific">Streptomyces spongiae</name>
    <dbReference type="NCBI Taxonomy" id="565072"/>
    <lineage>
        <taxon>Bacteria</taxon>
        <taxon>Bacillati</taxon>
        <taxon>Actinomycetota</taxon>
        <taxon>Actinomycetes</taxon>
        <taxon>Kitasatosporales</taxon>
        <taxon>Streptomycetaceae</taxon>
        <taxon>Streptomyces</taxon>
    </lineage>
</organism>
<accession>A0A5N8XE43</accession>
<dbReference type="AlphaFoldDB" id="A0A5N8XE43"/>
<keyword evidence="2" id="KW-1185">Reference proteome</keyword>
<protein>
    <submittedName>
        <fullName evidence="1">Uncharacterized protein</fullName>
    </submittedName>
</protein>